<dbReference type="AlphaFoldDB" id="A0A0H5Q1M0"/>
<dbReference type="Pfam" id="PF01719">
    <property type="entry name" value="Rep_OBD"/>
    <property type="match status" value="1"/>
</dbReference>
<dbReference type="EMBL" id="LN853374">
    <property type="protein sequence ID" value="CRY95773.1"/>
    <property type="molecule type" value="Genomic_DNA"/>
</dbReference>
<organism evidence="3">
    <name type="scientific">uncultured prokaryote</name>
    <dbReference type="NCBI Taxonomy" id="198431"/>
    <lineage>
        <taxon>unclassified sequences</taxon>
        <taxon>environmental samples</taxon>
    </lineage>
</organism>
<feature type="region of interest" description="Disordered" evidence="1">
    <location>
        <begin position="212"/>
        <end position="244"/>
    </location>
</feature>
<keyword evidence="3" id="KW-0614">Plasmid</keyword>
<feature type="domain" description="Plasmid replication protein origin binding" evidence="2">
    <location>
        <begin position="2"/>
        <end position="128"/>
    </location>
</feature>
<sequence>MASVKARNWLAVMYPESLPADWIEQLQQTGLEIAISPLHDKDVWTEEDEEKNPDNKAGTPKKPHYHVILCYQGPATFASVKAITDALHQPAPKKCESVKGNYDYLTHKNRPEKAQYDIADVQHLNGFCILDKADMQRSEVLAIKKSLQKMIIEQDMMDYAEFLDFVLFNCTDEEYDVATSNTLLFSGYIKGRWQHAERERLQAERAIEEQRRRYGVHAGGAGQGRPEGPGVEILPSGQNTTPNP</sequence>
<dbReference type="InterPro" id="IPR002631">
    <property type="entry name" value="Plasmid_rep_OBD"/>
</dbReference>
<dbReference type="GO" id="GO:0003677">
    <property type="term" value="F:DNA binding"/>
    <property type="evidence" value="ECO:0007669"/>
    <property type="project" value="InterPro"/>
</dbReference>
<dbReference type="GO" id="GO:0006260">
    <property type="term" value="P:DNA replication"/>
    <property type="evidence" value="ECO:0007669"/>
    <property type="project" value="InterPro"/>
</dbReference>
<name>A0A0H5Q1M0_9ZZZZ</name>
<proteinExistence type="predicted"/>
<evidence type="ECO:0000256" key="1">
    <source>
        <dbReference type="SAM" id="MobiDB-lite"/>
    </source>
</evidence>
<dbReference type="GO" id="GO:0003916">
    <property type="term" value="F:DNA topoisomerase activity"/>
    <property type="evidence" value="ECO:0007669"/>
    <property type="project" value="InterPro"/>
</dbReference>
<geneLocation type="plasmid" evidence="3">
    <name>pRGFK0765</name>
</geneLocation>
<protein>
    <recommendedName>
        <fullName evidence="2">Plasmid replication protein origin binding domain-containing protein</fullName>
    </recommendedName>
</protein>
<evidence type="ECO:0000259" key="2">
    <source>
        <dbReference type="Pfam" id="PF01719"/>
    </source>
</evidence>
<evidence type="ECO:0000313" key="3">
    <source>
        <dbReference type="EMBL" id="CRY95773.1"/>
    </source>
</evidence>
<reference evidence="3" key="1">
    <citation type="submission" date="2015-06" db="EMBL/GenBank/DDBJ databases">
        <authorList>
            <person name="Joergensen T."/>
        </authorList>
    </citation>
    <scope>NUCLEOTIDE SEQUENCE</scope>
    <source>
        <plasmid evidence="3">pRGFK0765</plasmid>
    </source>
</reference>
<reference evidence="3" key="2">
    <citation type="submission" date="2015-07" db="EMBL/GenBank/DDBJ databases">
        <title>Plasmids, circular viruses and viroids from rat gut.</title>
        <authorList>
            <person name="Jorgensen T.J."/>
            <person name="Hansen M.A."/>
            <person name="Xu Z."/>
            <person name="Tabak M.A."/>
            <person name="Sorensen S.J."/>
            <person name="Hansen L.H."/>
        </authorList>
    </citation>
    <scope>NUCLEOTIDE SEQUENCE</scope>
    <source>
        <plasmid evidence="3">pRGFK0765</plasmid>
    </source>
</reference>
<accession>A0A0H5Q1M0</accession>
<dbReference type="Gene3D" id="3.40.1310.30">
    <property type="match status" value="1"/>
</dbReference>
<feature type="compositionally biased region" description="Gly residues" evidence="1">
    <location>
        <begin position="217"/>
        <end position="227"/>
    </location>
</feature>